<dbReference type="AlphaFoldDB" id="A0A9P3GHM2"/>
<dbReference type="OrthoDB" id="2745134at2759"/>
<name>A0A9P3GHM2_9APHY</name>
<dbReference type="Pfam" id="PF20151">
    <property type="entry name" value="DUF6533"/>
    <property type="match status" value="1"/>
</dbReference>
<keyword evidence="3" id="KW-1185">Reference proteome</keyword>
<sequence>MSTCEFISSDEADSAILSSYSNVIMSSLVLYEHLITVAPEVEVVWQRKRSIPSVLFLCNRYNVLCSATILLLMCLRVTKDSAT</sequence>
<evidence type="ECO:0000313" key="3">
    <source>
        <dbReference type="Proteomes" id="UP000703269"/>
    </source>
</evidence>
<proteinExistence type="predicted"/>
<reference evidence="2 3" key="1">
    <citation type="submission" date="2021-08" db="EMBL/GenBank/DDBJ databases">
        <title>Draft Genome Sequence of Phanerochaete sordida strain YK-624.</title>
        <authorList>
            <person name="Mori T."/>
            <person name="Dohra H."/>
            <person name="Suzuki T."/>
            <person name="Kawagishi H."/>
            <person name="Hirai H."/>
        </authorList>
    </citation>
    <scope>NUCLEOTIDE SEQUENCE [LARGE SCALE GENOMIC DNA]</scope>
    <source>
        <strain evidence="2 3">YK-624</strain>
    </source>
</reference>
<evidence type="ECO:0000259" key="1">
    <source>
        <dbReference type="Pfam" id="PF20151"/>
    </source>
</evidence>
<feature type="domain" description="DUF6533" evidence="1">
    <location>
        <begin position="20"/>
        <end position="64"/>
    </location>
</feature>
<evidence type="ECO:0000313" key="2">
    <source>
        <dbReference type="EMBL" id="GJE93784.1"/>
    </source>
</evidence>
<dbReference type="EMBL" id="BPQB01000035">
    <property type="protein sequence ID" value="GJE93784.1"/>
    <property type="molecule type" value="Genomic_DNA"/>
</dbReference>
<dbReference type="Proteomes" id="UP000703269">
    <property type="component" value="Unassembled WGS sequence"/>
</dbReference>
<gene>
    <name evidence="2" type="ORF">PsYK624_099450</name>
</gene>
<dbReference type="InterPro" id="IPR045340">
    <property type="entry name" value="DUF6533"/>
</dbReference>
<comment type="caution">
    <text evidence="2">The sequence shown here is derived from an EMBL/GenBank/DDBJ whole genome shotgun (WGS) entry which is preliminary data.</text>
</comment>
<organism evidence="2 3">
    <name type="scientific">Phanerochaete sordida</name>
    <dbReference type="NCBI Taxonomy" id="48140"/>
    <lineage>
        <taxon>Eukaryota</taxon>
        <taxon>Fungi</taxon>
        <taxon>Dikarya</taxon>
        <taxon>Basidiomycota</taxon>
        <taxon>Agaricomycotina</taxon>
        <taxon>Agaricomycetes</taxon>
        <taxon>Polyporales</taxon>
        <taxon>Phanerochaetaceae</taxon>
        <taxon>Phanerochaete</taxon>
    </lineage>
</organism>
<accession>A0A9P3GHM2</accession>
<protein>
    <recommendedName>
        <fullName evidence="1">DUF6533 domain-containing protein</fullName>
    </recommendedName>
</protein>